<evidence type="ECO:0000313" key="6">
    <source>
        <dbReference type="Proteomes" id="UP001177744"/>
    </source>
</evidence>
<keyword evidence="6" id="KW-1185">Reference proteome</keyword>
<dbReference type="InterPro" id="IPR043128">
    <property type="entry name" value="Rev_trsase/Diguanyl_cyclase"/>
</dbReference>
<comment type="caution">
    <text evidence="5">The sequence shown here is derived from an EMBL/GenBank/DDBJ whole genome shotgun (WGS) entry which is preliminary data.</text>
</comment>
<sequence>MVRINPGGQTVNCMVDTGAEHSVVTQKVAPLSGREVTIIGAIGTTPADPSAAPADLGSHQVVHEFPYLPDCPVPLMSRDLLAKMGAEITFAQDCSAQLRVGDLSSDPAFSSAQGGGMETLYSQSEDSPLEPELEEELPLKGTPGLARKHAPVLIDLKPGAQPAKLRQDPVPRNAIPGPSRATASVGTSLAKPGTSDYRPVQDLRAVNEAVVTLHWVLPTPYTLLGLIPSEAEWFTGLDKKDAFFCLQLAPSSQPLFAFKWENPTTGAKEQFTWTRLPQGFENSPTLPHGGKEHELRVSKRNAPICQREVKYLGFRITRGKRRLGTGGKQAVCAIPVPSTQRQIREFLGAAGFCQIWIPGFSELAKLFCEALKGEERHPLTGEKAFMTIKAKPTEAPALGLPDVTQDFNLFAHENNGDGVALGVLTQELGSWQRPVAYLSKQIDLVASGWPHASGPLQPRPY</sequence>
<protein>
    <recommendedName>
        <fullName evidence="4">Peptidase A2 domain-containing protein</fullName>
    </recommendedName>
</protein>
<dbReference type="AlphaFoldDB" id="A0AA40LG09"/>
<dbReference type="InterPro" id="IPR043502">
    <property type="entry name" value="DNA/RNA_pol_sf"/>
</dbReference>
<dbReference type="PROSITE" id="PS00141">
    <property type="entry name" value="ASP_PROTEASE"/>
    <property type="match status" value="1"/>
</dbReference>
<dbReference type="PANTHER" id="PTHR33064">
    <property type="entry name" value="POL PROTEIN"/>
    <property type="match status" value="1"/>
</dbReference>
<feature type="domain" description="Peptidase A2" evidence="4">
    <location>
        <begin position="11"/>
        <end position="80"/>
    </location>
</feature>
<dbReference type="Gene3D" id="3.10.10.10">
    <property type="entry name" value="HIV Type 1 Reverse Transcriptase, subunit A, domain 1"/>
    <property type="match status" value="1"/>
</dbReference>
<dbReference type="InterPro" id="IPR018061">
    <property type="entry name" value="Retropepsins"/>
</dbReference>
<dbReference type="Gene3D" id="3.30.70.270">
    <property type="match status" value="1"/>
</dbReference>
<accession>A0AA40LG09</accession>
<dbReference type="InterPro" id="IPR001969">
    <property type="entry name" value="Aspartic_peptidase_AS"/>
</dbReference>
<feature type="region of interest" description="Disordered" evidence="3">
    <location>
        <begin position="162"/>
        <end position="194"/>
    </location>
</feature>
<dbReference type="SUPFAM" id="SSF56672">
    <property type="entry name" value="DNA/RNA polymerases"/>
    <property type="match status" value="1"/>
</dbReference>
<dbReference type="GO" id="GO:0006508">
    <property type="term" value="P:proteolysis"/>
    <property type="evidence" value="ECO:0007669"/>
    <property type="project" value="InterPro"/>
</dbReference>
<comment type="similarity">
    <text evidence="1">Belongs to the beta type-B retroviral polymerase family. HERV class-II K(HML-2) pol subfamily.</text>
</comment>
<organism evidence="5 6">
    <name type="scientific">Cnephaeus nilssonii</name>
    <name type="common">Northern bat</name>
    <name type="synonym">Eptesicus nilssonii</name>
    <dbReference type="NCBI Taxonomy" id="3371016"/>
    <lineage>
        <taxon>Eukaryota</taxon>
        <taxon>Metazoa</taxon>
        <taxon>Chordata</taxon>
        <taxon>Craniata</taxon>
        <taxon>Vertebrata</taxon>
        <taxon>Euteleostomi</taxon>
        <taxon>Mammalia</taxon>
        <taxon>Eutheria</taxon>
        <taxon>Laurasiatheria</taxon>
        <taxon>Chiroptera</taxon>
        <taxon>Yangochiroptera</taxon>
        <taxon>Vespertilionidae</taxon>
        <taxon>Cnephaeus</taxon>
    </lineage>
</organism>
<proteinExistence type="inferred from homology"/>
<gene>
    <name evidence="5" type="ORF">QTO34_007862</name>
</gene>
<evidence type="ECO:0000256" key="1">
    <source>
        <dbReference type="ARBA" id="ARBA00010879"/>
    </source>
</evidence>
<dbReference type="SUPFAM" id="SSF50630">
    <property type="entry name" value="Acid proteases"/>
    <property type="match status" value="1"/>
</dbReference>
<evidence type="ECO:0000256" key="2">
    <source>
        <dbReference type="ARBA" id="ARBA00022801"/>
    </source>
</evidence>
<dbReference type="GO" id="GO:0004190">
    <property type="term" value="F:aspartic-type endopeptidase activity"/>
    <property type="evidence" value="ECO:0007669"/>
    <property type="project" value="InterPro"/>
</dbReference>
<dbReference type="InterPro" id="IPR000477">
    <property type="entry name" value="RT_dom"/>
</dbReference>
<name>A0AA40LG09_CNENI</name>
<dbReference type="Gene3D" id="2.40.70.10">
    <property type="entry name" value="Acid Proteases"/>
    <property type="match status" value="1"/>
</dbReference>
<feature type="region of interest" description="Disordered" evidence="3">
    <location>
        <begin position="107"/>
        <end position="132"/>
    </location>
</feature>
<dbReference type="Proteomes" id="UP001177744">
    <property type="component" value="Unassembled WGS sequence"/>
</dbReference>
<dbReference type="PROSITE" id="PS50175">
    <property type="entry name" value="ASP_PROT_RETROV"/>
    <property type="match status" value="1"/>
</dbReference>
<reference evidence="5" key="1">
    <citation type="submission" date="2023-06" db="EMBL/GenBank/DDBJ databases">
        <title>Reference genome for the Northern bat (Eptesicus nilssonii), a most northern bat species.</title>
        <authorList>
            <person name="Laine V.N."/>
            <person name="Pulliainen A.T."/>
            <person name="Lilley T.M."/>
        </authorList>
    </citation>
    <scope>NUCLEOTIDE SEQUENCE</scope>
    <source>
        <strain evidence="5">BLF_Eptnil</strain>
        <tissue evidence="5">Kidney</tissue>
    </source>
</reference>
<evidence type="ECO:0000259" key="4">
    <source>
        <dbReference type="PROSITE" id="PS50175"/>
    </source>
</evidence>
<dbReference type="PANTHER" id="PTHR33064:SF29">
    <property type="entry name" value="PEPTIDASE A2 DOMAIN-CONTAINING PROTEIN-RELATED"/>
    <property type="match status" value="1"/>
</dbReference>
<evidence type="ECO:0000256" key="3">
    <source>
        <dbReference type="SAM" id="MobiDB-lite"/>
    </source>
</evidence>
<evidence type="ECO:0000313" key="5">
    <source>
        <dbReference type="EMBL" id="KAK1332176.1"/>
    </source>
</evidence>
<dbReference type="Pfam" id="PF00078">
    <property type="entry name" value="RVT_1"/>
    <property type="match status" value="1"/>
</dbReference>
<dbReference type="InterPro" id="IPR051320">
    <property type="entry name" value="Viral_Replic_Matur_Polypro"/>
</dbReference>
<keyword evidence="2" id="KW-0378">Hydrolase</keyword>
<dbReference type="InterPro" id="IPR001995">
    <property type="entry name" value="Peptidase_A2_cat"/>
</dbReference>
<dbReference type="InterPro" id="IPR021109">
    <property type="entry name" value="Peptidase_aspartic_dom_sf"/>
</dbReference>
<dbReference type="Pfam" id="PF00077">
    <property type="entry name" value="RVP"/>
    <property type="match status" value="1"/>
</dbReference>
<dbReference type="Gene3D" id="3.10.20.370">
    <property type="match status" value="1"/>
</dbReference>
<dbReference type="EMBL" id="JAULJE010000019">
    <property type="protein sequence ID" value="KAK1332176.1"/>
    <property type="molecule type" value="Genomic_DNA"/>
</dbReference>